<reference evidence="2 3" key="2">
    <citation type="submission" date="2015-10" db="EMBL/GenBank/DDBJ databases">
        <title>Draft Genome Sequence of Prosthecomicrobium hirschii ATCC 27832.</title>
        <authorList>
            <person name="Daniel J."/>
            <person name="Givan S.A."/>
            <person name="Brun Y.V."/>
            <person name="Brown P.J."/>
        </authorList>
    </citation>
    <scope>NUCLEOTIDE SEQUENCE [LARGE SCALE GENOMIC DNA]</scope>
    <source>
        <strain evidence="2 3">16</strain>
    </source>
</reference>
<evidence type="ECO:0000256" key="1">
    <source>
        <dbReference type="SAM" id="Phobius"/>
    </source>
</evidence>
<keyword evidence="3" id="KW-1185">Reference proteome</keyword>
<organism evidence="2 3">
    <name type="scientific">Prosthecodimorpha hirschii</name>
    <dbReference type="NCBI Taxonomy" id="665126"/>
    <lineage>
        <taxon>Bacteria</taxon>
        <taxon>Pseudomonadati</taxon>
        <taxon>Pseudomonadota</taxon>
        <taxon>Alphaproteobacteria</taxon>
        <taxon>Hyphomicrobiales</taxon>
        <taxon>Ancalomicrobiaceae</taxon>
        <taxon>Prosthecodimorpha</taxon>
    </lineage>
</organism>
<evidence type="ECO:0000313" key="3">
    <source>
        <dbReference type="Proteomes" id="UP000048984"/>
    </source>
</evidence>
<sequence>MVALAVCAVGLWVQSIDAQTVIRASRQAIDSLDAFDPLSVLDAYAAEIMHCGPTTTIGGAPAGFGCTYENPWNPVTYIVAVPKTVGVLWSRASGPGAIVLLVLLLTAIPLAYAGGKRLFDRQGDLTVVDAALIAMAAPVLASLMALAAKWIAIATLAAFGAAVSLWLTLSSIIGMVSAVIAFVKKVDRTADRLEQAQDWLTRRRR</sequence>
<keyword evidence="1" id="KW-0472">Membrane</keyword>
<dbReference type="Proteomes" id="UP000048984">
    <property type="component" value="Unassembled WGS sequence"/>
</dbReference>
<feature type="transmembrane region" description="Helical" evidence="1">
    <location>
        <begin position="150"/>
        <end position="183"/>
    </location>
</feature>
<comment type="caution">
    <text evidence="2">The sequence shown here is derived from an EMBL/GenBank/DDBJ whole genome shotgun (WGS) entry which is preliminary data.</text>
</comment>
<keyword evidence="1" id="KW-0812">Transmembrane</keyword>
<dbReference type="EMBL" id="LJYW01000001">
    <property type="protein sequence ID" value="KPL52491.1"/>
    <property type="molecule type" value="Genomic_DNA"/>
</dbReference>
<reference evidence="2 3" key="1">
    <citation type="submission" date="2015-09" db="EMBL/GenBank/DDBJ databases">
        <authorList>
            <person name="Jackson K.R."/>
            <person name="Lunt B.L."/>
            <person name="Fisher J.N.B."/>
            <person name="Gardner A.V."/>
            <person name="Bailey M.E."/>
            <person name="Deus L.M."/>
            <person name="Earl A.S."/>
            <person name="Gibby P.D."/>
            <person name="Hartmann K.A."/>
            <person name="Liu J.E."/>
            <person name="Manci A.M."/>
            <person name="Nielsen D.A."/>
            <person name="Solomon M.B."/>
            <person name="Breakwell D.P."/>
            <person name="Burnett S.H."/>
            <person name="Grose J.H."/>
        </authorList>
    </citation>
    <scope>NUCLEOTIDE SEQUENCE [LARGE SCALE GENOMIC DNA]</scope>
    <source>
        <strain evidence="2 3">16</strain>
    </source>
</reference>
<evidence type="ECO:0000313" key="2">
    <source>
        <dbReference type="EMBL" id="KPL52491.1"/>
    </source>
</evidence>
<feature type="transmembrane region" description="Helical" evidence="1">
    <location>
        <begin position="92"/>
        <end position="113"/>
    </location>
</feature>
<protein>
    <submittedName>
        <fullName evidence="2">Uncharacterized protein</fullName>
    </submittedName>
</protein>
<feature type="transmembrane region" description="Helical" evidence="1">
    <location>
        <begin position="125"/>
        <end position="144"/>
    </location>
</feature>
<accession>A0A0P6VMG4</accession>
<dbReference type="AlphaFoldDB" id="A0A0P6VMG4"/>
<dbReference type="RefSeq" id="WP_054358654.1">
    <property type="nucleotide sequence ID" value="NZ_LJYW01000001.1"/>
</dbReference>
<name>A0A0P6VMG4_9HYPH</name>
<gene>
    <name evidence="2" type="ORF">ABB55_09865</name>
</gene>
<keyword evidence="1" id="KW-1133">Transmembrane helix</keyword>
<proteinExistence type="predicted"/>